<dbReference type="SUPFAM" id="SSF118208">
    <property type="entry name" value="Viral ssDNA binding protein"/>
    <property type="match status" value="1"/>
</dbReference>
<evidence type="ECO:0000256" key="3">
    <source>
        <dbReference type="ARBA" id="ARBA00022723"/>
    </source>
</evidence>
<evidence type="ECO:0000256" key="6">
    <source>
        <dbReference type="ARBA" id="ARBA00023125"/>
    </source>
</evidence>
<dbReference type="Gene3D" id="1.10.150.560">
    <property type="match status" value="1"/>
</dbReference>
<dbReference type="FunFam" id="1.20.190.40:FF:000002">
    <property type="entry name" value="Major DNA-binding protein"/>
    <property type="match status" value="1"/>
</dbReference>
<organismHost>
    <name type="scientific">Homo sapiens</name>
    <name type="common">Human</name>
    <dbReference type="NCBI Taxonomy" id="9606"/>
</organismHost>
<dbReference type="SMR" id="I3TC88"/>
<feature type="compositionally biased region" description="Basic and acidic residues" evidence="7">
    <location>
        <begin position="1182"/>
        <end position="1204"/>
    </location>
</feature>
<reference evidence="8" key="1">
    <citation type="journal article" date="2012" name="Virology">
        <title>Sequence and comparative analysis of the genome of HSV-1 strain McKrae.</title>
        <authorList>
            <person name="Watson G."/>
            <person name="Xu W."/>
            <person name="Reed A."/>
            <person name="Babra B."/>
            <person name="Putman T."/>
            <person name="Wick E."/>
            <person name="Wechsler S.L."/>
            <person name="Rohrmann G.F."/>
            <person name="Jin L."/>
        </authorList>
    </citation>
    <scope>NUCLEOTIDE SEQUENCE</scope>
    <source>
        <strain evidence="8">McKrae</strain>
    </source>
</reference>
<dbReference type="InterPro" id="IPR000635">
    <property type="entry name" value="Viral_ssDNA-bd"/>
</dbReference>
<keyword evidence="4" id="KW-0863">Zinc-finger</keyword>
<organism evidence="8">
    <name type="scientific">Human herpesvirus 1</name>
    <name type="common">HHV-1</name>
    <name type="synonym">Human herpes simplex virus 1</name>
    <dbReference type="NCBI Taxonomy" id="10298"/>
    <lineage>
        <taxon>Viruses</taxon>
        <taxon>Duplodnaviria</taxon>
        <taxon>Heunggongvirae</taxon>
        <taxon>Peploviricota</taxon>
        <taxon>Herviviricetes</taxon>
        <taxon>Herpesvirales</taxon>
        <taxon>Orthoherpesviridae</taxon>
        <taxon>Alphaherpesvirinae</taxon>
        <taxon>Simplexvirus</taxon>
        <taxon>Simplexvirus humanalpha1</taxon>
    </lineage>
</organism>
<feature type="region of interest" description="Disordered" evidence="7">
    <location>
        <begin position="1166"/>
        <end position="1204"/>
    </location>
</feature>
<dbReference type="GO" id="GO:0008270">
    <property type="term" value="F:zinc ion binding"/>
    <property type="evidence" value="ECO:0007669"/>
    <property type="project" value="UniProtKB-KW"/>
</dbReference>
<keyword evidence="1" id="KW-1048">Host nucleus</keyword>
<dbReference type="HAMAP" id="MF_04007">
    <property type="entry name" value="HSV_DNBI"/>
    <property type="match status" value="1"/>
</dbReference>
<keyword evidence="5" id="KW-0862">Zinc</keyword>
<dbReference type="InterPro" id="IPR043031">
    <property type="entry name" value="Viral_ssDBP_head"/>
</dbReference>
<gene>
    <name evidence="8" type="primary">UL29</name>
</gene>
<name>I3TC88_HHV1</name>
<sequence>MRTDCQEDMETKPKTATTIKVPPGPLGYVYARACPSEGIELLALLSARSGDADVAVAPLVVGLTVESGFEANVAVVVGSRTTGLGGTAVSLKLTPSHYSSSVYVFHGGRHLDPNTQAPNLTRLCERARRHFGFSDYTPRPGDLKHETTGEALCERLGLDPDRALLYLVVTEGFKEAVCINNTFLHLGGSDKVTIGGAEVHRIPVYPLQLFMPDFSRVIAEPFNANHRSIGENFTYPLPFFNRPLNRLLFEAVVGPAAVALRCRNVDAVARAAAHLAFDENHEGAALPADITFTAFEASQGKTPRGGRDGGGKGPAGGFEQRLASVMAGDAALALESIVSMAVFDEPPTDISAWPLCEGQDTAAARANAVGAYLARAAGLVGAMVFSTNSALHLTEVDDAGPADPKDHSKPSFYRFFLVPGTHVAANPQVDREGHVVPGFEGRPTAPLVGGTQEFAGEHLAMLCGFSPALLAKMLFYLERCDGGVIVGRQEMDVFRYVADSNQTDVPCNLCTFDTRHACVHTTLMRLRARHPKFASAARGAIGVFGTMNSMYSDCDVLGNYAAFSALKRADGSETARTIMQETYRAATERVMAELETLQYVDQAVPTAMGRLETIITNREALHTVVNNVRQVVDREVEQLMRNLVEGRNFKFRDGLGEANHAMSLTLDPYACGPCPLLQLLGRRSNLAVYQDLALSQCHGVFAGQSVEGRNFRNQFQPVLRRRVMDMFNNGFLSAKTLTVALSEGAAICAPSLTAGQTAPAESSFEGDVARVTLGFPKELRVKSRVLFAGASANASEAAKARVASLQSAYQKPDKRVDILLGPLGFLLKQFHAAIFPNGKPPGSNQPNPQWFWTALQRNQLPARLLSREDIETIAFIKKFSLDYGAINFINLAPNNVSELAMYYMANQILRYCDHSTYFINTLTAIIAGSRRPPSVQAAAAWSAQGGAGLEAGARALMDAVDAHPGAWTSMFASCNLLRPVMAARPMVVLGLSISKYYGMAGNDRVFQAGNWASLMGGKNACPLLIFDRTRKFVLACPRAGFVCAASSLGGGAHESSLCEQLRGIISEGGAAVASSVFVVTVKSLGPRTQQLQIEDWLALLEDEYLSEEMMELTARALERGNGEWSTDAALEVAHEAEALVSQLGNAGEVFNFGDFGCEDDNATPFGGPGAPGPAFAGRKRAFHGDDPFGEGPPDKKGDLTLDML</sequence>
<dbReference type="GO" id="GO:0003697">
    <property type="term" value="F:single-stranded DNA binding"/>
    <property type="evidence" value="ECO:0007669"/>
    <property type="project" value="InterPro"/>
</dbReference>
<dbReference type="EMBL" id="JQ730035">
    <property type="protein sequence ID" value="AFK50375.1"/>
    <property type="molecule type" value="Genomic_DNA"/>
</dbReference>
<keyword evidence="3" id="KW-0479">Metal-binding</keyword>
<evidence type="ECO:0000256" key="4">
    <source>
        <dbReference type="ARBA" id="ARBA00022771"/>
    </source>
</evidence>
<dbReference type="GO" id="GO:0006260">
    <property type="term" value="P:DNA replication"/>
    <property type="evidence" value="ECO:0007669"/>
    <property type="project" value="UniProtKB-KW"/>
</dbReference>
<evidence type="ECO:0000313" key="8">
    <source>
        <dbReference type="EMBL" id="AFK50375.1"/>
    </source>
</evidence>
<dbReference type="Gene3D" id="1.20.190.40">
    <property type="entry name" value="Viral ssDNA binding protein, head domain"/>
    <property type="match status" value="2"/>
</dbReference>
<evidence type="ECO:0000256" key="7">
    <source>
        <dbReference type="SAM" id="MobiDB-lite"/>
    </source>
</evidence>
<dbReference type="Pfam" id="PF00747">
    <property type="entry name" value="Viral_DNA_bp"/>
    <property type="match status" value="1"/>
</dbReference>
<keyword evidence="6" id="KW-0238">DNA-binding</keyword>
<dbReference type="FunFam" id="1.20.190.40:FF:000001">
    <property type="entry name" value="Major DNA-binding protein"/>
    <property type="match status" value="1"/>
</dbReference>
<accession>I3TC88</accession>
<evidence type="ECO:0000256" key="5">
    <source>
        <dbReference type="ARBA" id="ARBA00022833"/>
    </source>
</evidence>
<dbReference type="GO" id="GO:0042025">
    <property type="term" value="C:host cell nucleus"/>
    <property type="evidence" value="ECO:0007669"/>
    <property type="project" value="InterPro"/>
</dbReference>
<evidence type="ECO:0000256" key="2">
    <source>
        <dbReference type="ARBA" id="ARBA00022705"/>
    </source>
</evidence>
<proteinExistence type="inferred from homology"/>
<protein>
    <submittedName>
        <fullName evidence="8">ICP8</fullName>
    </submittedName>
</protein>
<evidence type="ECO:0000256" key="1">
    <source>
        <dbReference type="ARBA" id="ARBA00022562"/>
    </source>
</evidence>
<dbReference type="InterPro" id="IPR035989">
    <property type="entry name" value="DBP_sf"/>
</dbReference>
<keyword evidence="2" id="KW-0235">DNA replication</keyword>